<gene>
    <name evidence="2" type="ORF">BSAL_25735</name>
</gene>
<dbReference type="EMBL" id="CYKH01001806">
    <property type="protein sequence ID" value="CUG90248.1"/>
    <property type="molecule type" value="Genomic_DNA"/>
</dbReference>
<dbReference type="Proteomes" id="UP000051952">
    <property type="component" value="Unassembled WGS sequence"/>
</dbReference>
<dbReference type="VEuPathDB" id="TriTrypDB:BSAL_25735"/>
<keyword evidence="3" id="KW-1185">Reference proteome</keyword>
<organism evidence="2 3">
    <name type="scientific">Bodo saltans</name>
    <name type="common">Flagellated protozoan</name>
    <dbReference type="NCBI Taxonomy" id="75058"/>
    <lineage>
        <taxon>Eukaryota</taxon>
        <taxon>Discoba</taxon>
        <taxon>Euglenozoa</taxon>
        <taxon>Kinetoplastea</taxon>
        <taxon>Metakinetoplastina</taxon>
        <taxon>Eubodonida</taxon>
        <taxon>Bodonidae</taxon>
        <taxon>Bodo</taxon>
    </lineage>
</organism>
<accession>A0A0S4JFG9</accession>
<reference evidence="3" key="1">
    <citation type="submission" date="2015-09" db="EMBL/GenBank/DDBJ databases">
        <authorList>
            <consortium name="Pathogen Informatics"/>
        </authorList>
    </citation>
    <scope>NUCLEOTIDE SEQUENCE [LARGE SCALE GENOMIC DNA]</scope>
    <source>
        <strain evidence="3">Lake Konstanz</strain>
    </source>
</reference>
<feature type="compositionally biased region" description="Low complexity" evidence="1">
    <location>
        <begin position="174"/>
        <end position="183"/>
    </location>
</feature>
<feature type="region of interest" description="Disordered" evidence="1">
    <location>
        <begin position="166"/>
        <end position="187"/>
    </location>
</feature>
<sequence length="317" mass="34495">MSLVSSSGARLDSSATATAEVESALPLLTFLLQQYGAQQRNALVQPPQRRVAAVTLESLWVNMEHEWRFAIQAFIEGVKSSQLTTEVRLSFQSALSSLVLLVVVARHLLGLHRVSWVHAAESLVFGDLFPSIMGAFSSVHDPTWDEFYAGLLPVLGAVASTASSQTCRRSSNNSDGTAQQTTTGGSGDAMEWCKSVLLSCEADVPLLCRNIALLLSIALEVDLTVTSSLHVEGDTVQHAFTAVFLQCANMLSDPALTKLLMRAAADACRDFTPDFSPSLVPLRRPAHHRRVEGPTAMRRLNRQQLVVMRWNGASLCY</sequence>
<evidence type="ECO:0000313" key="2">
    <source>
        <dbReference type="EMBL" id="CUG90248.1"/>
    </source>
</evidence>
<dbReference type="AlphaFoldDB" id="A0A0S4JFG9"/>
<evidence type="ECO:0000256" key="1">
    <source>
        <dbReference type="SAM" id="MobiDB-lite"/>
    </source>
</evidence>
<protein>
    <submittedName>
        <fullName evidence="2">Uncharacterized protein</fullName>
    </submittedName>
</protein>
<name>A0A0S4JFG9_BODSA</name>
<evidence type="ECO:0000313" key="3">
    <source>
        <dbReference type="Proteomes" id="UP000051952"/>
    </source>
</evidence>
<proteinExistence type="predicted"/>